<dbReference type="Pfam" id="PF07811">
    <property type="entry name" value="TadE"/>
    <property type="match status" value="1"/>
</dbReference>
<sequence length="204" mass="22539">MIERATYWIRRAWVRLSNALLGGLDRIAGLPAAAREAGGASVEFVILVPAFLMIFISSFEASMMLTRQVMMERAVHIVVRDIRLDTGSTVSQNQVRNRVCERATILPDCQQNMLIELSFIDQTTYDMPAADTPCVNQLTSIVPQSSFVSGRSGRMVMIRACYSVQPSLPLTVLAGNRTLGSYLVNEDDGTFRIVTASAFVVEEN</sequence>
<dbReference type="EMBL" id="CXSU01000012">
    <property type="protein sequence ID" value="CTQ49998.1"/>
    <property type="molecule type" value="Genomic_DNA"/>
</dbReference>
<keyword evidence="1" id="KW-1133">Transmembrane helix</keyword>
<dbReference type="InterPro" id="IPR012495">
    <property type="entry name" value="TadE-like_dom"/>
</dbReference>
<evidence type="ECO:0000259" key="2">
    <source>
        <dbReference type="Pfam" id="PF07811"/>
    </source>
</evidence>
<dbReference type="STRING" id="420998.JDO7802_02015"/>
<evidence type="ECO:0000313" key="3">
    <source>
        <dbReference type="EMBL" id="CTQ49998.1"/>
    </source>
</evidence>
<dbReference type="RefSeq" id="WP_055085164.1">
    <property type="nucleotide sequence ID" value="NZ_CXSU01000012.1"/>
</dbReference>
<keyword evidence="4" id="KW-1185">Reference proteome</keyword>
<gene>
    <name evidence="3" type="ORF">JDO7802_02015</name>
</gene>
<protein>
    <submittedName>
        <fullName evidence="3">TadE-like protein</fullName>
    </submittedName>
</protein>
<keyword evidence="1" id="KW-0812">Transmembrane</keyword>
<dbReference type="AlphaFoldDB" id="A0A0M6YI09"/>
<dbReference type="Proteomes" id="UP000049222">
    <property type="component" value="Unassembled WGS sequence"/>
</dbReference>
<keyword evidence="1" id="KW-0472">Membrane</keyword>
<dbReference type="OrthoDB" id="7907064at2"/>
<feature type="domain" description="TadE-like" evidence="2">
    <location>
        <begin position="38"/>
        <end position="80"/>
    </location>
</feature>
<name>A0A0M6YI09_9RHOB</name>
<proteinExistence type="predicted"/>
<organism evidence="3 4">
    <name type="scientific">Jannaschia donghaensis</name>
    <dbReference type="NCBI Taxonomy" id="420998"/>
    <lineage>
        <taxon>Bacteria</taxon>
        <taxon>Pseudomonadati</taxon>
        <taxon>Pseudomonadota</taxon>
        <taxon>Alphaproteobacteria</taxon>
        <taxon>Rhodobacterales</taxon>
        <taxon>Roseobacteraceae</taxon>
        <taxon>Jannaschia</taxon>
    </lineage>
</organism>
<accession>A0A0M6YI09</accession>
<evidence type="ECO:0000256" key="1">
    <source>
        <dbReference type="SAM" id="Phobius"/>
    </source>
</evidence>
<evidence type="ECO:0000313" key="4">
    <source>
        <dbReference type="Proteomes" id="UP000049222"/>
    </source>
</evidence>
<reference evidence="3 4" key="1">
    <citation type="submission" date="2015-07" db="EMBL/GenBank/DDBJ databases">
        <authorList>
            <person name="Noorani M."/>
        </authorList>
    </citation>
    <scope>NUCLEOTIDE SEQUENCE [LARGE SCALE GENOMIC DNA]</scope>
    <source>
        <strain evidence="3 4">CECT 7802</strain>
    </source>
</reference>
<feature type="transmembrane region" description="Helical" evidence="1">
    <location>
        <begin position="44"/>
        <end position="65"/>
    </location>
</feature>